<evidence type="ECO:0000313" key="3">
    <source>
        <dbReference type="Proteomes" id="UP001218188"/>
    </source>
</evidence>
<evidence type="ECO:0000256" key="1">
    <source>
        <dbReference type="SAM" id="MobiDB-lite"/>
    </source>
</evidence>
<dbReference type="Proteomes" id="UP001218188">
    <property type="component" value="Unassembled WGS sequence"/>
</dbReference>
<dbReference type="EMBL" id="JARJCM010000395">
    <property type="protein sequence ID" value="KAJ7017593.1"/>
    <property type="molecule type" value="Genomic_DNA"/>
</dbReference>
<dbReference type="AlphaFoldDB" id="A0AAD6RY92"/>
<proteinExistence type="predicted"/>
<reference evidence="2" key="1">
    <citation type="submission" date="2023-03" db="EMBL/GenBank/DDBJ databases">
        <title>Massive genome expansion in bonnet fungi (Mycena s.s.) driven by repeated elements and novel gene families across ecological guilds.</title>
        <authorList>
            <consortium name="Lawrence Berkeley National Laboratory"/>
            <person name="Harder C.B."/>
            <person name="Miyauchi S."/>
            <person name="Viragh M."/>
            <person name="Kuo A."/>
            <person name="Thoen E."/>
            <person name="Andreopoulos B."/>
            <person name="Lu D."/>
            <person name="Skrede I."/>
            <person name="Drula E."/>
            <person name="Henrissat B."/>
            <person name="Morin E."/>
            <person name="Kohler A."/>
            <person name="Barry K."/>
            <person name="LaButti K."/>
            <person name="Morin E."/>
            <person name="Salamov A."/>
            <person name="Lipzen A."/>
            <person name="Mereny Z."/>
            <person name="Hegedus B."/>
            <person name="Baldrian P."/>
            <person name="Stursova M."/>
            <person name="Weitz H."/>
            <person name="Taylor A."/>
            <person name="Grigoriev I.V."/>
            <person name="Nagy L.G."/>
            <person name="Martin F."/>
            <person name="Kauserud H."/>
        </authorList>
    </citation>
    <scope>NUCLEOTIDE SEQUENCE</scope>
    <source>
        <strain evidence="2">CBHHK200</strain>
    </source>
</reference>
<accession>A0AAD6RY92</accession>
<feature type="region of interest" description="Disordered" evidence="1">
    <location>
        <begin position="379"/>
        <end position="406"/>
    </location>
</feature>
<organism evidence="2 3">
    <name type="scientific">Mycena alexandri</name>
    <dbReference type="NCBI Taxonomy" id="1745969"/>
    <lineage>
        <taxon>Eukaryota</taxon>
        <taxon>Fungi</taxon>
        <taxon>Dikarya</taxon>
        <taxon>Basidiomycota</taxon>
        <taxon>Agaricomycotina</taxon>
        <taxon>Agaricomycetes</taxon>
        <taxon>Agaricomycetidae</taxon>
        <taxon>Agaricales</taxon>
        <taxon>Marasmiineae</taxon>
        <taxon>Mycenaceae</taxon>
        <taxon>Mycena</taxon>
    </lineage>
</organism>
<evidence type="ECO:0000313" key="2">
    <source>
        <dbReference type="EMBL" id="KAJ7017593.1"/>
    </source>
</evidence>
<sequence>MFSELGVVDAPLESNGVNLLQYRNESAVLGPWDGRVAVHVWVSNNRCFITTNANYMAAPASAVSDKLFLRRDMRWGPDDPTLWPLAYSDYFSHFGAIRRRPSNAEAAGTSWILWWDPTHTHFISPASGQTITRGLGKLSSARFSVLSDLSSDLLRKSDDYLKSSDSPLALVKELAESLRRGLSRLSSIPATFERMVLGVTNVQRTYLELEGLLRYMTVYKPRMEDLDYEGGPPDADTVGAFTADPMVAEKFHRARLPFWFIRPISAFPGVNILRVVQLLDPVGLMELEVVEGFAPITVGLTLQERIFGLHRGTDTLPWYKDPFAPGDAANPLSSKRDVISVVTGGSSLHQGTDTFTNSLVSGDAAKSLVVRSKQGLSGAVTGASTNKGKSRNDPCRKLPNPNAQQERNKYEVFQSPYMAPSIPGWAAALAAVDRFQTPACGSDPRNIYVLPEPAERSSLRARVEWENAR</sequence>
<name>A0AAD6RY92_9AGAR</name>
<protein>
    <submittedName>
        <fullName evidence="2">Uncharacterized protein</fullName>
    </submittedName>
</protein>
<gene>
    <name evidence="2" type="ORF">C8F04DRAFT_1200294</name>
</gene>
<comment type="caution">
    <text evidence="2">The sequence shown here is derived from an EMBL/GenBank/DDBJ whole genome shotgun (WGS) entry which is preliminary data.</text>
</comment>
<keyword evidence="3" id="KW-1185">Reference proteome</keyword>